<comment type="caution">
    <text evidence="2">The sequence shown here is derived from an EMBL/GenBank/DDBJ whole genome shotgun (WGS) entry which is preliminary data.</text>
</comment>
<dbReference type="EMBL" id="PPEA01000093">
    <property type="protein sequence ID" value="PQM49154.1"/>
    <property type="molecule type" value="Genomic_DNA"/>
</dbReference>
<dbReference type="Proteomes" id="UP000238296">
    <property type="component" value="Unassembled WGS sequence"/>
</dbReference>
<feature type="transmembrane region" description="Helical" evidence="1">
    <location>
        <begin position="14"/>
        <end position="34"/>
    </location>
</feature>
<evidence type="ECO:0000313" key="2">
    <source>
        <dbReference type="EMBL" id="PQM49154.1"/>
    </source>
</evidence>
<accession>A0A2S8BR67</accession>
<evidence type="ECO:0000256" key="1">
    <source>
        <dbReference type="SAM" id="Phobius"/>
    </source>
</evidence>
<gene>
    <name evidence="2" type="ORF">C1Y40_00616</name>
</gene>
<organism evidence="2 3">
    <name type="scientific">Mycobacterium talmoniae</name>
    <dbReference type="NCBI Taxonomy" id="1858794"/>
    <lineage>
        <taxon>Bacteria</taxon>
        <taxon>Bacillati</taxon>
        <taxon>Actinomycetota</taxon>
        <taxon>Actinomycetes</taxon>
        <taxon>Mycobacteriales</taxon>
        <taxon>Mycobacteriaceae</taxon>
        <taxon>Mycobacterium</taxon>
    </lineage>
</organism>
<evidence type="ECO:0000313" key="3">
    <source>
        <dbReference type="Proteomes" id="UP000238296"/>
    </source>
</evidence>
<evidence type="ECO:0008006" key="4">
    <source>
        <dbReference type="Google" id="ProtNLM"/>
    </source>
</evidence>
<sequence length="323" mass="34154">MRQMWDNTAHHRSWWVAAAAAALVVIAVFVYGLLNMIGAAAHLLSHDTSKPDVLAQVDQHDKDAGLVALFSRYCTEVWAKSTPETLGQLQECVTVPATARNTSGTAATVSGIDVYPPQLTYKDSELSVWSVLVDATIKEFSAPSATREFIWWSVSLPRAAGPRAVLMPGVRATGLPAGVDMELGYTHDVRAGDPNACSGAGPDRKQGSPLYEVVKGFLGAYLCGAAGGDIRTYITADAELSTLGQLYSDVKIETMQSDAAADGPPEAGQQVRVLVTVTGKESSGGRKPMQYPLLVVDAAGRWAVAALEDLPVITGRMLPAGGN</sequence>
<dbReference type="AlphaFoldDB" id="A0A2S8BR67"/>
<protein>
    <recommendedName>
        <fullName evidence="4">Conjugative transposon protein TcpC</fullName>
    </recommendedName>
</protein>
<reference evidence="2 3" key="1">
    <citation type="journal article" date="2017" name="Int. J. Syst. Evol. Microbiol.">
        <title>Mycobacterium talmoniae sp. nov., a slowly growing mycobacterium isolated from human respiratory samples.</title>
        <authorList>
            <person name="Davidson R.M."/>
            <person name="DeGroote M.A."/>
            <person name="Marola J.L."/>
            <person name="Buss S."/>
            <person name="Jones V."/>
            <person name="McNeil M.R."/>
            <person name="Freifeld A.G."/>
            <person name="Elaine Epperson L."/>
            <person name="Hasan N.A."/>
            <person name="Jackson M."/>
            <person name="Iwen P.C."/>
            <person name="Salfinger M."/>
            <person name="Strong M."/>
        </authorList>
    </citation>
    <scope>NUCLEOTIDE SEQUENCE [LARGE SCALE GENOMIC DNA]</scope>
    <source>
        <strain evidence="2 3">ATCC BAA-2683</strain>
    </source>
</reference>
<proteinExistence type="predicted"/>
<keyword evidence="1" id="KW-1133">Transmembrane helix</keyword>
<keyword evidence="1" id="KW-0812">Transmembrane</keyword>
<keyword evidence="1" id="KW-0472">Membrane</keyword>
<name>A0A2S8BR67_9MYCO</name>